<feature type="compositionally biased region" description="Low complexity" evidence="1">
    <location>
        <begin position="34"/>
        <end position="52"/>
    </location>
</feature>
<feature type="domain" description="DUF4232" evidence="3">
    <location>
        <begin position="93"/>
        <end position="234"/>
    </location>
</feature>
<keyword evidence="5" id="KW-1185">Reference proteome</keyword>
<dbReference type="Pfam" id="PF14016">
    <property type="entry name" value="DUF4232"/>
    <property type="match status" value="1"/>
</dbReference>
<name>A0A372ZPI6_9ACTN</name>
<evidence type="ECO:0000256" key="2">
    <source>
        <dbReference type="SAM" id="SignalP"/>
    </source>
</evidence>
<evidence type="ECO:0000256" key="1">
    <source>
        <dbReference type="SAM" id="MobiDB-lite"/>
    </source>
</evidence>
<dbReference type="PROSITE" id="PS51257">
    <property type="entry name" value="PROKAR_LIPOPROTEIN"/>
    <property type="match status" value="1"/>
</dbReference>
<reference evidence="4 5" key="1">
    <citation type="submission" date="2018-08" db="EMBL/GenBank/DDBJ databases">
        <title>Diversity &amp; Physiological Properties of Lignin-Decomposing Actinobacteria from Soil.</title>
        <authorList>
            <person name="Roh S.G."/>
            <person name="Kim S.B."/>
        </authorList>
    </citation>
    <scope>NUCLEOTIDE SEQUENCE [LARGE SCALE GENOMIC DNA]</scope>
    <source>
        <strain evidence="4 5">MMS17-GH009</strain>
    </source>
</reference>
<feature type="compositionally biased region" description="Low complexity" evidence="1">
    <location>
        <begin position="65"/>
        <end position="74"/>
    </location>
</feature>
<sequence length="237" mass="22139">MRTTTRPTLLAVGAVATLALSLTACNDVSGTQDSGAAGTSASAAAPSGSTSASAPAAAAASAAASAPSGGKTSTSGGGKTSSGTGGGGVTAACTTKNTSVAFLQSSGHASDAQPAAATLKITNSSGAPCTIVGPTTVVAADDQGKASPVSGDNSTAGSAAVDIPAGAAVVADVLYNDVNGEGTASARYTCPVQASHVKVALPKDAGTTVNVMKANGSPGGVFSVCGTEFKVGAFAAR</sequence>
<feature type="signal peptide" evidence="2">
    <location>
        <begin position="1"/>
        <end position="24"/>
    </location>
</feature>
<dbReference type="RefSeq" id="WP_117486170.1">
    <property type="nucleotide sequence ID" value="NZ_QVIG01000001.1"/>
</dbReference>
<keyword evidence="2" id="KW-0732">Signal</keyword>
<feature type="region of interest" description="Disordered" evidence="1">
    <location>
        <begin position="65"/>
        <end position="88"/>
    </location>
</feature>
<protein>
    <submittedName>
        <fullName evidence="4">DUF4232 domain-containing protein</fullName>
    </submittedName>
</protein>
<accession>A0A372ZPI6</accession>
<feature type="region of interest" description="Disordered" evidence="1">
    <location>
        <begin position="31"/>
        <end position="52"/>
    </location>
</feature>
<organism evidence="4 5">
    <name type="scientific">Kitasatospora xanthocidica</name>
    <dbReference type="NCBI Taxonomy" id="83382"/>
    <lineage>
        <taxon>Bacteria</taxon>
        <taxon>Bacillati</taxon>
        <taxon>Actinomycetota</taxon>
        <taxon>Actinomycetes</taxon>
        <taxon>Kitasatosporales</taxon>
        <taxon>Streptomycetaceae</taxon>
        <taxon>Kitasatospora</taxon>
    </lineage>
</organism>
<dbReference type="Proteomes" id="UP000263377">
    <property type="component" value="Unassembled WGS sequence"/>
</dbReference>
<gene>
    <name evidence="4" type="ORF">DR950_05875</name>
</gene>
<dbReference type="AlphaFoldDB" id="A0A372ZPI6"/>
<dbReference type="InterPro" id="IPR025326">
    <property type="entry name" value="DUF4232"/>
</dbReference>
<dbReference type="EMBL" id="QVIG01000001">
    <property type="protein sequence ID" value="RGD57382.1"/>
    <property type="molecule type" value="Genomic_DNA"/>
</dbReference>
<evidence type="ECO:0000313" key="5">
    <source>
        <dbReference type="Proteomes" id="UP000263377"/>
    </source>
</evidence>
<evidence type="ECO:0000313" key="4">
    <source>
        <dbReference type="EMBL" id="RGD57382.1"/>
    </source>
</evidence>
<evidence type="ECO:0000259" key="3">
    <source>
        <dbReference type="Pfam" id="PF14016"/>
    </source>
</evidence>
<proteinExistence type="predicted"/>
<feature type="chain" id="PRO_5039115636" evidence="2">
    <location>
        <begin position="25"/>
        <end position="237"/>
    </location>
</feature>
<feature type="compositionally biased region" description="Gly residues" evidence="1">
    <location>
        <begin position="75"/>
        <end position="88"/>
    </location>
</feature>
<comment type="caution">
    <text evidence="4">The sequence shown here is derived from an EMBL/GenBank/DDBJ whole genome shotgun (WGS) entry which is preliminary data.</text>
</comment>